<accession>A0A1H4JHP9</accession>
<dbReference type="SUPFAM" id="SSF55729">
    <property type="entry name" value="Acyl-CoA N-acyltransferases (Nat)"/>
    <property type="match status" value="1"/>
</dbReference>
<evidence type="ECO:0000313" key="3">
    <source>
        <dbReference type="Proteomes" id="UP000183407"/>
    </source>
</evidence>
<evidence type="ECO:0000313" key="2">
    <source>
        <dbReference type="EMBL" id="SEB45830.1"/>
    </source>
</evidence>
<dbReference type="OrthoDB" id="7057833at2"/>
<dbReference type="InterPro" id="IPR052523">
    <property type="entry name" value="Trichothecene_AcTrans"/>
</dbReference>
<dbReference type="AlphaFoldDB" id="A0A1H4JHP9"/>
<protein>
    <submittedName>
        <fullName evidence="2">Acetyltransferase (GNAT) family protein</fullName>
    </submittedName>
</protein>
<dbReference type="Proteomes" id="UP000183407">
    <property type="component" value="Unassembled WGS sequence"/>
</dbReference>
<dbReference type="Pfam" id="PF00583">
    <property type="entry name" value="Acetyltransf_1"/>
    <property type="match status" value="1"/>
</dbReference>
<dbReference type="Gene3D" id="3.40.630.30">
    <property type="match status" value="1"/>
</dbReference>
<dbReference type="PANTHER" id="PTHR42791">
    <property type="entry name" value="GNAT FAMILY ACETYLTRANSFERASE"/>
    <property type="match status" value="1"/>
</dbReference>
<reference evidence="3" key="1">
    <citation type="submission" date="2016-10" db="EMBL/GenBank/DDBJ databases">
        <authorList>
            <person name="Varghese N."/>
        </authorList>
    </citation>
    <scope>NUCLEOTIDE SEQUENCE [LARGE SCALE GENOMIC DNA]</scope>
    <source>
        <strain evidence="3">DSM 44719</strain>
    </source>
</reference>
<gene>
    <name evidence="2" type="ORF">SAMN04490220_0910</name>
</gene>
<feature type="domain" description="N-acetyltransferase" evidence="1">
    <location>
        <begin position="3"/>
        <end position="202"/>
    </location>
</feature>
<proteinExistence type="predicted"/>
<name>A0A1H4JHP9_RHOJO</name>
<dbReference type="PROSITE" id="PS51186">
    <property type="entry name" value="GNAT"/>
    <property type="match status" value="1"/>
</dbReference>
<sequence>MERKILSAAMNDADRCAELLAAAFADDPLMTQIWPESAERKRSLPLYFRTSLRSHHLAGGGVEIAVGQDGEATSVAVWDPPNHWQQRITSTVRAAPHLLKALGTRALAALRIRHTLDHHHPETPHWYLVNIGTRPALSGQGFAGALLDNRLALCDETQIPAYLVCTREENIPLYEKYGFRVTEAFALPTSGPMMWSMWRDPAIPLDDGKGRRPGTSS</sequence>
<dbReference type="InterPro" id="IPR016181">
    <property type="entry name" value="Acyl_CoA_acyltransferase"/>
</dbReference>
<dbReference type="GO" id="GO:0016747">
    <property type="term" value="F:acyltransferase activity, transferring groups other than amino-acyl groups"/>
    <property type="evidence" value="ECO:0007669"/>
    <property type="project" value="InterPro"/>
</dbReference>
<evidence type="ECO:0000259" key="1">
    <source>
        <dbReference type="PROSITE" id="PS51186"/>
    </source>
</evidence>
<dbReference type="InterPro" id="IPR000182">
    <property type="entry name" value="GNAT_dom"/>
</dbReference>
<organism evidence="2 3">
    <name type="scientific">Rhodococcus jostii</name>
    <dbReference type="NCBI Taxonomy" id="132919"/>
    <lineage>
        <taxon>Bacteria</taxon>
        <taxon>Bacillati</taxon>
        <taxon>Actinomycetota</taxon>
        <taxon>Actinomycetes</taxon>
        <taxon>Mycobacteriales</taxon>
        <taxon>Nocardiaceae</taxon>
        <taxon>Rhodococcus</taxon>
    </lineage>
</organism>
<dbReference type="PANTHER" id="PTHR42791:SF1">
    <property type="entry name" value="N-ACETYLTRANSFERASE DOMAIN-CONTAINING PROTEIN"/>
    <property type="match status" value="1"/>
</dbReference>
<dbReference type="EMBL" id="FNTL01000003">
    <property type="protein sequence ID" value="SEB45830.1"/>
    <property type="molecule type" value="Genomic_DNA"/>
</dbReference>
<keyword evidence="2" id="KW-0808">Transferase</keyword>